<dbReference type="GO" id="GO:0019605">
    <property type="term" value="P:butyrate metabolic process"/>
    <property type="evidence" value="ECO:0007669"/>
    <property type="project" value="UniProtKB-UniRule"/>
</dbReference>
<comment type="subcellular location">
    <subcellularLocation>
        <location evidence="3">Cytoplasm</location>
    </subcellularLocation>
</comment>
<comment type="function">
    <text evidence="3">Coenzyme A-transferase that converts butyrate to butyryl-CoA.</text>
</comment>
<dbReference type="InterPro" id="IPR038460">
    <property type="entry name" value="AcetylCoA_hyd_C_sf"/>
</dbReference>
<dbReference type="AlphaFoldDB" id="A0A1I6DGV8"/>
<dbReference type="RefSeq" id="WP_092482925.1">
    <property type="nucleotide sequence ID" value="NZ_FOYM01000010.1"/>
</dbReference>
<dbReference type="STRING" id="39060.SAMN05660706_110116"/>
<dbReference type="GO" id="GO:0008775">
    <property type="term" value="F:acetate CoA-transferase activity"/>
    <property type="evidence" value="ECO:0007669"/>
    <property type="project" value="InterPro"/>
</dbReference>
<sequence>MSIYQEEYKRKLVTADEAVKVVKSGDWVAYSHFALTPRSLDEALARRKDELFNVKIRSVSSIHPVKVATEDPNQEHFIYNSGFFSGIDRKLQDQGLAYHIPGLYAESPVNIRNGQSDTPVVAMLVTTPMDENGFFNFSVSCSYARALCEMAQTVIIEVNENVPRCLGGDQECVHISEVDYIVEGNNEPLVEIPTIPATEVDKKIASLIVEEIEDGACLQLGIGGMPNTVGQMLAESDLKDLGVHSEMLCGAFVDLYEAGKITGAKKNIDRFKMVFTFALGNKKLYDFIHNNPACAIYPVDYTNSVEVISRNDKQISINNAIEIDLFGQICSESVGTRQISGTGGQFDFTFGAVRSRGGKAFICMSSTKKIKENTMSRIVPTITPGGIITLPRTVVQYVVTEFGKVNLKGKSTWQRAELLISIAHPDYRDELIKEAEKMKIWTRTNKRLSLVG</sequence>
<comment type="catalytic activity">
    <reaction evidence="3">
        <text>butanoate + acetyl-CoA = butanoyl-CoA + acetate</text>
        <dbReference type="Rhea" id="RHEA:30071"/>
        <dbReference type="ChEBI" id="CHEBI:17968"/>
        <dbReference type="ChEBI" id="CHEBI:30089"/>
        <dbReference type="ChEBI" id="CHEBI:57288"/>
        <dbReference type="ChEBI" id="CHEBI:57371"/>
    </reaction>
</comment>
<dbReference type="UniPathway" id="UPA00863"/>
<feature type="domain" description="Acetyl-CoA hydrolase/transferase N-terminal" evidence="4">
    <location>
        <begin position="4"/>
        <end position="188"/>
    </location>
</feature>
<evidence type="ECO:0000256" key="3">
    <source>
        <dbReference type="HAMAP-Rule" id="MF_03228"/>
    </source>
</evidence>
<protein>
    <recommendedName>
        <fullName evidence="3">Probable butyrate:acetyl-CoA coenzyme A-transferase</fullName>
        <shortName evidence="3">Butyrate CoA-transferase</shortName>
        <ecNumber evidence="3">2.8.3.-</ecNumber>
    </recommendedName>
</protein>
<dbReference type="Gene3D" id="3.40.1080.20">
    <property type="entry name" value="Acetyl-CoA hydrolase/transferase C-terminal domain"/>
    <property type="match status" value="1"/>
</dbReference>
<feature type="binding site" evidence="3">
    <location>
        <position position="321"/>
    </location>
    <ligand>
        <name>CoA</name>
        <dbReference type="ChEBI" id="CHEBI:57287"/>
    </ligand>
</feature>
<name>A0A1I6DGV8_9FIRM</name>
<dbReference type="Pfam" id="PF13336">
    <property type="entry name" value="AcetylCoA_hyd_C"/>
    <property type="match status" value="1"/>
</dbReference>
<organism evidence="6 7">
    <name type="scientific">Desulfoscipio geothermicus DSM 3669</name>
    <dbReference type="NCBI Taxonomy" id="1121426"/>
    <lineage>
        <taxon>Bacteria</taxon>
        <taxon>Bacillati</taxon>
        <taxon>Bacillota</taxon>
        <taxon>Clostridia</taxon>
        <taxon>Eubacteriales</taxon>
        <taxon>Desulfallaceae</taxon>
        <taxon>Desulfoscipio</taxon>
    </lineage>
</organism>
<dbReference type="Gene3D" id="3.40.1080.10">
    <property type="entry name" value="Glutaconate Coenzyme A-transferase"/>
    <property type="match status" value="1"/>
</dbReference>
<keyword evidence="2 3" id="KW-0808">Transferase</keyword>
<dbReference type="SUPFAM" id="SSF100950">
    <property type="entry name" value="NagB/RpiA/CoA transferase-like"/>
    <property type="match status" value="2"/>
</dbReference>
<feature type="binding site" evidence="3">
    <location>
        <position position="344"/>
    </location>
    <ligand>
        <name>CoA</name>
        <dbReference type="ChEBI" id="CHEBI:57287"/>
    </ligand>
</feature>
<feature type="binding site" evidence="3">
    <location>
        <begin position="221"/>
        <end position="225"/>
    </location>
    <ligand>
        <name>CoA</name>
        <dbReference type="ChEBI" id="CHEBI:57287"/>
    </ligand>
</feature>
<dbReference type="InterPro" id="IPR023990">
    <property type="entry name" value="Butryl-CoA_acetate_CoA_Tfrase"/>
</dbReference>
<dbReference type="GO" id="GO:0006083">
    <property type="term" value="P:acetate metabolic process"/>
    <property type="evidence" value="ECO:0007669"/>
    <property type="project" value="InterPro"/>
</dbReference>
<comment type="pathway">
    <text evidence="3">Lipid metabolism; butanoate metabolism.</text>
</comment>
<keyword evidence="7" id="KW-1185">Reference proteome</keyword>
<proteinExistence type="inferred from homology"/>
<dbReference type="EC" id="2.8.3.-" evidence="3"/>
<dbReference type="PANTHER" id="PTHR21432">
    <property type="entry name" value="ACETYL-COA HYDROLASE-RELATED"/>
    <property type="match status" value="1"/>
</dbReference>
<keyword evidence="3" id="KW-0276">Fatty acid metabolism</keyword>
<accession>A0A1I6DGV8</accession>
<dbReference type="PANTHER" id="PTHR21432:SF20">
    <property type="entry name" value="ACETYL-COA HYDROLASE"/>
    <property type="match status" value="1"/>
</dbReference>
<dbReference type="InterPro" id="IPR026888">
    <property type="entry name" value="AcetylCoA_hyd_C"/>
</dbReference>
<dbReference type="Proteomes" id="UP000199584">
    <property type="component" value="Unassembled WGS sequence"/>
</dbReference>
<dbReference type="HAMAP" id="MF_03228">
    <property type="entry name" value="But_CoA_trans"/>
    <property type="match status" value="1"/>
</dbReference>
<evidence type="ECO:0000259" key="4">
    <source>
        <dbReference type="Pfam" id="PF02550"/>
    </source>
</evidence>
<comment type="similarity">
    <text evidence="1 3">Belongs to the acetyl-CoA hydrolase/transferase family.</text>
</comment>
<dbReference type="Pfam" id="PF02550">
    <property type="entry name" value="AcetylCoA_hydro"/>
    <property type="match status" value="1"/>
</dbReference>
<evidence type="ECO:0000313" key="6">
    <source>
        <dbReference type="EMBL" id="SFR04637.1"/>
    </source>
</evidence>
<dbReference type="InterPro" id="IPR046433">
    <property type="entry name" value="ActCoA_hydro"/>
</dbReference>
<dbReference type="EMBL" id="FOYM01000010">
    <property type="protein sequence ID" value="SFR04637.1"/>
    <property type="molecule type" value="Genomic_DNA"/>
</dbReference>
<evidence type="ECO:0000259" key="5">
    <source>
        <dbReference type="Pfam" id="PF13336"/>
    </source>
</evidence>
<feature type="domain" description="Acetyl-CoA hydrolase/transferase C-terminal" evidence="5">
    <location>
        <begin position="280"/>
        <end position="435"/>
    </location>
</feature>
<evidence type="ECO:0000256" key="1">
    <source>
        <dbReference type="ARBA" id="ARBA00009632"/>
    </source>
</evidence>
<feature type="active site" description="5-glutamyl coenzyme A thioester intermediate" evidence="3">
    <location>
        <position position="246"/>
    </location>
</feature>
<keyword evidence="3" id="KW-0443">Lipid metabolism</keyword>
<evidence type="ECO:0000313" key="7">
    <source>
        <dbReference type="Proteomes" id="UP000199584"/>
    </source>
</evidence>
<dbReference type="InterPro" id="IPR037171">
    <property type="entry name" value="NagB/RpiA_transferase-like"/>
</dbReference>
<dbReference type="InterPro" id="IPR003702">
    <property type="entry name" value="ActCoA_hydro_N"/>
</dbReference>
<reference evidence="7" key="1">
    <citation type="submission" date="2016-10" db="EMBL/GenBank/DDBJ databases">
        <authorList>
            <person name="Varghese N."/>
            <person name="Submissions S."/>
        </authorList>
    </citation>
    <scope>NUCLEOTIDE SEQUENCE [LARGE SCALE GENOMIC DNA]</scope>
    <source>
        <strain evidence="7">DSM 3669</strain>
    </source>
</reference>
<dbReference type="OrthoDB" id="9801795at2"/>
<keyword evidence="3" id="KW-0963">Cytoplasm</keyword>
<dbReference type="GO" id="GO:0005737">
    <property type="term" value="C:cytoplasm"/>
    <property type="evidence" value="ECO:0007669"/>
    <property type="project" value="UniProtKB-SubCell"/>
</dbReference>
<evidence type="ECO:0000256" key="2">
    <source>
        <dbReference type="ARBA" id="ARBA00022679"/>
    </source>
</evidence>
<dbReference type="Gene3D" id="3.30.750.70">
    <property type="entry name" value="4-hydroxybutyrate coenzyme like domains"/>
    <property type="match status" value="1"/>
</dbReference>
<dbReference type="GO" id="GO:0006084">
    <property type="term" value="P:acetyl-CoA metabolic process"/>
    <property type="evidence" value="ECO:0007669"/>
    <property type="project" value="UniProtKB-UniRule"/>
</dbReference>
<gene>
    <name evidence="6" type="ORF">SAMN05660706_110116</name>
</gene>